<evidence type="ECO:0000259" key="6">
    <source>
        <dbReference type="PROSITE" id="PS50865"/>
    </source>
</evidence>
<feature type="domain" description="SET" evidence="5">
    <location>
        <begin position="7"/>
        <end position="154"/>
    </location>
</feature>
<accession>M1W4F5</accession>
<evidence type="ECO:0000256" key="2">
    <source>
        <dbReference type="ARBA" id="ARBA00022771"/>
    </source>
</evidence>
<sequence length="836" mass="94986">MHSTVDKSLYVLQDIPGKGKGLVANRNIPKGTRIISEQALFTIPDYENLSLEEKKRLVCQQFDALSRDEKDVYMSLLNTRPFDDSREQCFGIFFTSRQHLGQESDSAGIFPETSRINHDCGSNAYNVWNENIKRQTTHAIRDIRSGEEITINYVSSLIKQKARQKTIQESFGFTCSCRICSLPEAQSQQRDQIIEMVIDMDEKAGEMRWKSPLEALRCCRASLAFHNSEEGREDGDFTVAHGNAAKLFILYGDLARARFILEKAAAVARTIFGNDNEETVYFTAMALDPSRNSDYGVSMKWKTAVDEQPQGLGPVDLENWLWEKQFPVGLAGFAVLPFKFDIFTGGSPKKRHWCFLGQIWSIEHSFEHLVFSIRDLYSEDGPLHFCTEEGGREFTTSPYQKGYTVAVIDAVKYPHKFREPGSQCPIRLEDPRMIKIFPLSLAKMLAMGDQFRAFSIRQHNNMRKCHGCGTNAAAESMKRCSICFSVWYCNKECQTAGWTTKTHKSDCKFLRDPDLRALFLFKWDEAQSSPMDESLYVLHDIPGKGKGLVTTRNIPKGTRIIAEQALFTIPGWDALNLEEQKRSICQQMDALSDDQRDTFMSLHNALPFDNAPEQYYGIFQTNCLPLDKKYDSWGIFLKACRVNHDCANSAYNNWNENIKRYTLHALRNIRSGEEITISYVSGLKDRKSRQTIFQDSFGFTCSCRICSLPETESQERDELIKNVVTFGLAGTATCRIRPLETMQCCRALLLFYNSEEGRDDGNFALSCKNTATVFIMYGDLARARFFAEKAAAVFSTILGSDSPEAADLAAIALDPSRHPLYRFSMKWKTAVEDAPH</sequence>
<keyword evidence="3" id="KW-0862">Zinc</keyword>
<keyword evidence="1" id="KW-0479">Metal-binding</keyword>
<keyword evidence="8" id="KW-1185">Reference proteome</keyword>
<evidence type="ECO:0000313" key="8">
    <source>
        <dbReference type="Proteomes" id="UP000016801"/>
    </source>
</evidence>
<dbReference type="Pfam" id="PF00856">
    <property type="entry name" value="SET"/>
    <property type="match status" value="2"/>
</dbReference>
<feature type="domain" description="SET" evidence="5">
    <location>
        <begin position="533"/>
        <end position="680"/>
    </location>
</feature>
<evidence type="ECO:0000256" key="3">
    <source>
        <dbReference type="ARBA" id="ARBA00022833"/>
    </source>
</evidence>
<dbReference type="InterPro" id="IPR011990">
    <property type="entry name" value="TPR-like_helical_dom_sf"/>
</dbReference>
<evidence type="ECO:0000256" key="1">
    <source>
        <dbReference type="ARBA" id="ARBA00022723"/>
    </source>
</evidence>
<evidence type="ECO:0000256" key="4">
    <source>
        <dbReference type="PROSITE-ProRule" id="PRU00134"/>
    </source>
</evidence>
<dbReference type="Gene3D" id="6.10.140.2220">
    <property type="match status" value="1"/>
</dbReference>
<evidence type="ECO:0000259" key="5">
    <source>
        <dbReference type="PROSITE" id="PS50280"/>
    </source>
</evidence>
<protein>
    <submittedName>
        <fullName evidence="7">Uncharacterized protein</fullName>
    </submittedName>
</protein>
<organism evidence="7 8">
    <name type="scientific">Claviceps purpurea (strain 20.1)</name>
    <name type="common">Ergot fungus</name>
    <name type="synonym">Sphacelia segetum</name>
    <dbReference type="NCBI Taxonomy" id="1111077"/>
    <lineage>
        <taxon>Eukaryota</taxon>
        <taxon>Fungi</taxon>
        <taxon>Dikarya</taxon>
        <taxon>Ascomycota</taxon>
        <taxon>Pezizomycotina</taxon>
        <taxon>Sordariomycetes</taxon>
        <taxon>Hypocreomycetidae</taxon>
        <taxon>Hypocreales</taxon>
        <taxon>Clavicipitaceae</taxon>
        <taxon>Claviceps</taxon>
    </lineage>
</organism>
<gene>
    <name evidence="7" type="ORF">CPUR_02958</name>
</gene>
<dbReference type="PANTHER" id="PTHR47332">
    <property type="entry name" value="SET DOMAIN-CONTAINING PROTEIN 5"/>
    <property type="match status" value="1"/>
</dbReference>
<dbReference type="SUPFAM" id="SSF144232">
    <property type="entry name" value="HIT/MYND zinc finger-like"/>
    <property type="match status" value="1"/>
</dbReference>
<dbReference type="Proteomes" id="UP000016801">
    <property type="component" value="Unassembled WGS sequence"/>
</dbReference>
<dbReference type="PROSITE" id="PS50280">
    <property type="entry name" value="SET"/>
    <property type="match status" value="2"/>
</dbReference>
<dbReference type="GO" id="GO:0008270">
    <property type="term" value="F:zinc ion binding"/>
    <property type="evidence" value="ECO:0007669"/>
    <property type="project" value="UniProtKB-KW"/>
</dbReference>
<dbReference type="InterPro" id="IPR001214">
    <property type="entry name" value="SET_dom"/>
</dbReference>
<dbReference type="Gene3D" id="1.25.40.10">
    <property type="entry name" value="Tetratricopeptide repeat domain"/>
    <property type="match status" value="2"/>
</dbReference>
<dbReference type="PROSITE" id="PS01360">
    <property type="entry name" value="ZF_MYND_1"/>
    <property type="match status" value="1"/>
</dbReference>
<evidence type="ECO:0000313" key="7">
    <source>
        <dbReference type="EMBL" id="CCE29265.1"/>
    </source>
</evidence>
<proteinExistence type="predicted"/>
<dbReference type="AlphaFoldDB" id="M1W4F5"/>
<dbReference type="InterPro" id="IPR053185">
    <property type="entry name" value="SET_domain_protein"/>
</dbReference>
<dbReference type="InterPro" id="IPR002893">
    <property type="entry name" value="Znf_MYND"/>
</dbReference>
<dbReference type="PROSITE" id="PS50865">
    <property type="entry name" value="ZF_MYND_2"/>
    <property type="match status" value="1"/>
</dbReference>
<dbReference type="HOGENOM" id="CLU_339791_0_0_1"/>
<dbReference type="EMBL" id="CAGA01000013">
    <property type="protein sequence ID" value="CCE29265.1"/>
    <property type="molecule type" value="Genomic_DNA"/>
</dbReference>
<reference evidence="7 8" key="1">
    <citation type="journal article" date="2013" name="PLoS Genet.">
        <title>Plant-symbiotic fungi as chemical engineers: Multi-genome analysis of the Clavicipitaceae reveals dynamics of alkaloid loci.</title>
        <authorList>
            <person name="Schardl C.L."/>
            <person name="Young C.A."/>
            <person name="Hesse U."/>
            <person name="Amyotte S.G."/>
            <person name="Andreeva K."/>
            <person name="Calie P.J."/>
            <person name="Fleetwood D.J."/>
            <person name="Haws D.C."/>
            <person name="Moore N."/>
            <person name="Oeser B."/>
            <person name="Panaccione D.G."/>
            <person name="Schweri K.K."/>
            <person name="Voisey C.R."/>
            <person name="Farman M.L."/>
            <person name="Jaromczyk J.W."/>
            <person name="Roe B.A."/>
            <person name="O'Sullivan D.M."/>
            <person name="Scott B."/>
            <person name="Tudzynski P."/>
            <person name="An Z."/>
            <person name="Arnaoudova E.G."/>
            <person name="Bullock C.T."/>
            <person name="Charlton N.D."/>
            <person name="Chen L."/>
            <person name="Cox M."/>
            <person name="Dinkins R.D."/>
            <person name="Florea S."/>
            <person name="Glenn A.E."/>
            <person name="Gordon A."/>
            <person name="Gueldener U."/>
            <person name="Harris D.R."/>
            <person name="Hollin W."/>
            <person name="Jaromczyk J."/>
            <person name="Johnson R.D."/>
            <person name="Khan A.K."/>
            <person name="Leistner E."/>
            <person name="Leuchtmann A."/>
            <person name="Li C."/>
            <person name="Liu J."/>
            <person name="Liu J."/>
            <person name="Liu M."/>
            <person name="Mace W."/>
            <person name="Machado C."/>
            <person name="Nagabhyru P."/>
            <person name="Pan J."/>
            <person name="Schmid J."/>
            <person name="Sugawara K."/>
            <person name="Steiner U."/>
            <person name="Takach J.E."/>
            <person name="Tanaka E."/>
            <person name="Webb J.S."/>
            <person name="Wilson E.V."/>
            <person name="Wiseman J.L."/>
            <person name="Yoshida R."/>
            <person name="Zeng Z."/>
        </authorList>
    </citation>
    <scope>NUCLEOTIDE SEQUENCE [LARGE SCALE GENOMIC DNA]</scope>
    <source>
        <strain evidence="7 8">20.1</strain>
    </source>
</reference>
<dbReference type="SUPFAM" id="SSF82199">
    <property type="entry name" value="SET domain"/>
    <property type="match status" value="2"/>
</dbReference>
<dbReference type="Pfam" id="PF01753">
    <property type="entry name" value="zf-MYND"/>
    <property type="match status" value="1"/>
</dbReference>
<feature type="domain" description="MYND-type" evidence="6">
    <location>
        <begin position="465"/>
        <end position="507"/>
    </location>
</feature>
<dbReference type="SMART" id="SM00317">
    <property type="entry name" value="SET"/>
    <property type="match status" value="2"/>
</dbReference>
<dbReference type="OrthoDB" id="265717at2759"/>
<dbReference type="InterPro" id="IPR046341">
    <property type="entry name" value="SET_dom_sf"/>
</dbReference>
<comment type="caution">
    <text evidence="7">The sequence shown here is derived from an EMBL/GenBank/DDBJ whole genome shotgun (WGS) entry which is preliminary data.</text>
</comment>
<dbReference type="CDD" id="cd20071">
    <property type="entry name" value="SET_SMYD"/>
    <property type="match status" value="2"/>
</dbReference>
<name>M1W4F5_CLAP2</name>
<dbReference type="PANTHER" id="PTHR47332:SF2">
    <property type="entry name" value="SET-6"/>
    <property type="match status" value="1"/>
</dbReference>
<dbReference type="eggNOG" id="KOG2084">
    <property type="taxonomic scope" value="Eukaryota"/>
</dbReference>
<dbReference type="STRING" id="1111077.M1W4F5"/>
<dbReference type="Gene3D" id="2.170.270.10">
    <property type="entry name" value="SET domain"/>
    <property type="match status" value="2"/>
</dbReference>
<keyword evidence="2 4" id="KW-0863">Zinc-finger</keyword>